<dbReference type="PANTHER" id="PTHR42770">
    <property type="entry name" value="AMINO ACID TRANSPORTER-RELATED"/>
    <property type="match status" value="1"/>
</dbReference>
<protein>
    <submittedName>
        <fullName evidence="7">Amino acid transporter</fullName>
    </submittedName>
</protein>
<dbReference type="GeneID" id="55654389"/>
<keyword evidence="4 6" id="KW-1133">Transmembrane helix</keyword>
<reference evidence="7 8" key="1">
    <citation type="submission" date="2018-01" db="EMBL/GenBank/DDBJ databases">
        <title>Complete genome sequence of Streptomyces lunaelactis MM109T, a Ferroverdin A producer isolated from cave moonmilk deposits.</title>
        <authorList>
            <person name="Naome A."/>
            <person name="Martinet L."/>
            <person name="Maciejewska M."/>
            <person name="Anderssen S."/>
            <person name="Adam D."/>
            <person name="Tenconi E."/>
            <person name="Deflandre B."/>
            <person name="Arguelles-Arias A."/>
            <person name="Calusinska M."/>
            <person name="Copieters W."/>
            <person name="Karim L."/>
            <person name="Hanikenne M."/>
            <person name="Baurain D."/>
            <person name="van Wezel G."/>
            <person name="Smargiasso N."/>
            <person name="de Pauw E."/>
            <person name="Delfosse P."/>
            <person name="Rigali S."/>
        </authorList>
    </citation>
    <scope>NUCLEOTIDE SEQUENCE [LARGE SCALE GENOMIC DNA]</scope>
    <source>
        <strain evidence="7 8">MM109</strain>
    </source>
</reference>
<accession>A0A2R4SX92</accession>
<evidence type="ECO:0000313" key="7">
    <source>
        <dbReference type="EMBL" id="AVZ71454.1"/>
    </source>
</evidence>
<feature type="transmembrane region" description="Helical" evidence="6">
    <location>
        <begin position="320"/>
        <end position="343"/>
    </location>
</feature>
<dbReference type="EMBL" id="CP026304">
    <property type="protein sequence ID" value="AVZ71454.1"/>
    <property type="molecule type" value="Genomic_DNA"/>
</dbReference>
<dbReference type="InterPro" id="IPR050367">
    <property type="entry name" value="APC_superfamily"/>
</dbReference>
<evidence type="ECO:0000256" key="3">
    <source>
        <dbReference type="ARBA" id="ARBA00022692"/>
    </source>
</evidence>
<evidence type="ECO:0000256" key="2">
    <source>
        <dbReference type="ARBA" id="ARBA00022475"/>
    </source>
</evidence>
<evidence type="ECO:0000313" key="8">
    <source>
        <dbReference type="Proteomes" id="UP000244201"/>
    </source>
</evidence>
<feature type="transmembrane region" description="Helical" evidence="6">
    <location>
        <begin position="364"/>
        <end position="385"/>
    </location>
</feature>
<feature type="transmembrane region" description="Helical" evidence="6">
    <location>
        <begin position="51"/>
        <end position="76"/>
    </location>
</feature>
<dbReference type="OrthoDB" id="138827at2"/>
<dbReference type="Gene3D" id="1.20.1740.10">
    <property type="entry name" value="Amino acid/polyamine transporter I"/>
    <property type="match status" value="1"/>
</dbReference>
<dbReference type="Pfam" id="PF13520">
    <property type="entry name" value="AA_permease_2"/>
    <property type="match status" value="1"/>
</dbReference>
<keyword evidence="3 6" id="KW-0812">Transmembrane</keyword>
<dbReference type="RefSeq" id="WP_108147146.1">
    <property type="nucleotide sequence ID" value="NZ_CP026304.1"/>
</dbReference>
<proteinExistence type="predicted"/>
<comment type="subcellular location">
    <subcellularLocation>
        <location evidence="1">Cell membrane</location>
        <topology evidence="1">Multi-pass membrane protein</topology>
    </subcellularLocation>
</comment>
<feature type="transmembrane region" description="Helical" evidence="6">
    <location>
        <begin position="107"/>
        <end position="126"/>
    </location>
</feature>
<evidence type="ECO:0000256" key="5">
    <source>
        <dbReference type="ARBA" id="ARBA00023136"/>
    </source>
</evidence>
<keyword evidence="2" id="KW-1003">Cell membrane</keyword>
<dbReference type="InterPro" id="IPR002293">
    <property type="entry name" value="AA/rel_permease1"/>
</dbReference>
<feature type="transmembrane region" description="Helical" evidence="6">
    <location>
        <begin position="218"/>
        <end position="238"/>
    </location>
</feature>
<evidence type="ECO:0000256" key="1">
    <source>
        <dbReference type="ARBA" id="ARBA00004651"/>
    </source>
</evidence>
<dbReference type="GO" id="GO:0022857">
    <property type="term" value="F:transmembrane transporter activity"/>
    <property type="evidence" value="ECO:0007669"/>
    <property type="project" value="InterPro"/>
</dbReference>
<dbReference type="PIRSF" id="PIRSF006060">
    <property type="entry name" value="AA_transporter"/>
    <property type="match status" value="1"/>
</dbReference>
<name>A0A2R4SX92_9ACTN</name>
<feature type="transmembrane region" description="Helical" evidence="6">
    <location>
        <begin position="146"/>
        <end position="167"/>
    </location>
</feature>
<feature type="transmembrane region" description="Helical" evidence="6">
    <location>
        <begin position="397"/>
        <end position="419"/>
    </location>
</feature>
<keyword evidence="8" id="KW-1185">Reference proteome</keyword>
<keyword evidence="5 6" id="KW-0472">Membrane</keyword>
<dbReference type="Proteomes" id="UP000244201">
    <property type="component" value="Chromosome"/>
</dbReference>
<dbReference type="KEGG" id="slk:SLUN_03795"/>
<feature type="transmembrane region" description="Helical" evidence="6">
    <location>
        <begin position="259"/>
        <end position="281"/>
    </location>
</feature>
<dbReference type="GO" id="GO:0005886">
    <property type="term" value="C:plasma membrane"/>
    <property type="evidence" value="ECO:0007669"/>
    <property type="project" value="UniProtKB-SubCell"/>
</dbReference>
<feature type="transmembrane region" description="Helical" evidence="6">
    <location>
        <begin position="476"/>
        <end position="494"/>
    </location>
</feature>
<dbReference type="AlphaFoldDB" id="A0A2R4SX92"/>
<organism evidence="7 8">
    <name type="scientific">Streptomyces lunaelactis</name>
    <dbReference type="NCBI Taxonomy" id="1535768"/>
    <lineage>
        <taxon>Bacteria</taxon>
        <taxon>Bacillati</taxon>
        <taxon>Actinomycetota</taxon>
        <taxon>Actinomycetes</taxon>
        <taxon>Kitasatosporales</taxon>
        <taxon>Streptomycetaceae</taxon>
        <taxon>Streptomyces</taxon>
    </lineage>
</organism>
<dbReference type="PANTHER" id="PTHR42770:SF7">
    <property type="entry name" value="MEMBRANE PROTEIN"/>
    <property type="match status" value="1"/>
</dbReference>
<sequence>MQRAGGSPGPTPPQSSAVGEKGLKGGALSLVSSVAIGLASTAPAYSLAATLGFIVLAVGLQSPVIVILGFIPMLFIAHAYKSMNSVDADCGTTFSWSARAFGPRTGWMGGWGIIIADIIVMANLAQIAGQYGFQLVGADGLAESRWWTAFAGVIWIAVMTAICYIGIEISAALQKWLLSIELVLLAILSITALVKAYGDNAPAESLHVAASWFNPFEIGSASALTQGVLLAVFIYWGWDTAVAVNEETADRERTPGRAAVISTVLLLLIYLLVTTSAQAFAGIGETGIGLANPDNAGDVLGSFGDEVFGTEGFGEFLVKMLFLMVLTSAAASTQTTILPTARTTFSMATHKALPSVFARVHPRFLTPTWSTVAMGLASIAFYVGLTAISGNVLEDSIASVGLAIAFYYGLTGFACVWYFRKILTRSVRDLFMKGVFPLLGALMLLGLFCYAAFHVYSDPEYGTTIIDLPWLGETGGVSVIGIGALVLGGVLMLIQRVVQGSWFRNPDVPVGAASKSSPR</sequence>
<gene>
    <name evidence="7" type="ORF">SLUN_03795</name>
</gene>
<feature type="transmembrane region" description="Helical" evidence="6">
    <location>
        <begin position="431"/>
        <end position="456"/>
    </location>
</feature>
<evidence type="ECO:0000256" key="6">
    <source>
        <dbReference type="SAM" id="Phobius"/>
    </source>
</evidence>
<feature type="transmembrane region" description="Helical" evidence="6">
    <location>
        <begin position="176"/>
        <end position="198"/>
    </location>
</feature>
<feature type="transmembrane region" description="Helical" evidence="6">
    <location>
        <begin position="25"/>
        <end position="45"/>
    </location>
</feature>
<evidence type="ECO:0000256" key="4">
    <source>
        <dbReference type="ARBA" id="ARBA00022989"/>
    </source>
</evidence>